<dbReference type="EMBL" id="KE525415">
    <property type="protein sequence ID" value="KFB53192.1"/>
    <property type="molecule type" value="Genomic_DNA"/>
</dbReference>
<dbReference type="AlphaFoldDB" id="A0A084WSJ8"/>
<reference evidence="2" key="2">
    <citation type="submission" date="2020-05" db="UniProtKB">
        <authorList>
            <consortium name="EnsemblMetazoa"/>
        </authorList>
    </citation>
    <scope>IDENTIFICATION</scope>
</reference>
<keyword evidence="3" id="KW-1185">Reference proteome</keyword>
<reference evidence="1 3" key="1">
    <citation type="journal article" date="2014" name="BMC Genomics">
        <title>Genome sequence of Anopheles sinensis provides insight into genetics basis of mosquito competence for malaria parasites.</title>
        <authorList>
            <person name="Zhou D."/>
            <person name="Zhang D."/>
            <person name="Ding G."/>
            <person name="Shi L."/>
            <person name="Hou Q."/>
            <person name="Ye Y."/>
            <person name="Xu Y."/>
            <person name="Zhou H."/>
            <person name="Xiong C."/>
            <person name="Li S."/>
            <person name="Yu J."/>
            <person name="Hong S."/>
            <person name="Yu X."/>
            <person name="Zou P."/>
            <person name="Chen C."/>
            <person name="Chang X."/>
            <person name="Wang W."/>
            <person name="Lv Y."/>
            <person name="Sun Y."/>
            <person name="Ma L."/>
            <person name="Shen B."/>
            <person name="Zhu C."/>
        </authorList>
    </citation>
    <scope>NUCLEOTIDE SEQUENCE [LARGE SCALE GENOMIC DNA]</scope>
</reference>
<name>A0A084WSJ8_ANOSI</name>
<proteinExistence type="predicted"/>
<dbReference type="Proteomes" id="UP000030765">
    <property type="component" value="Unassembled WGS sequence"/>
</dbReference>
<protein>
    <submittedName>
        <fullName evidence="1 2">Uncharacterized protein</fullName>
    </submittedName>
</protein>
<organism evidence="1">
    <name type="scientific">Anopheles sinensis</name>
    <name type="common">Mosquito</name>
    <dbReference type="NCBI Taxonomy" id="74873"/>
    <lineage>
        <taxon>Eukaryota</taxon>
        <taxon>Metazoa</taxon>
        <taxon>Ecdysozoa</taxon>
        <taxon>Arthropoda</taxon>
        <taxon>Hexapoda</taxon>
        <taxon>Insecta</taxon>
        <taxon>Pterygota</taxon>
        <taxon>Neoptera</taxon>
        <taxon>Endopterygota</taxon>
        <taxon>Diptera</taxon>
        <taxon>Nematocera</taxon>
        <taxon>Culicoidea</taxon>
        <taxon>Culicidae</taxon>
        <taxon>Anophelinae</taxon>
        <taxon>Anopheles</taxon>
    </lineage>
</organism>
<dbReference type="EnsemblMetazoa" id="ASIC021497-RA">
    <property type="protein sequence ID" value="ASIC021497-PA"/>
    <property type="gene ID" value="ASIC021497"/>
</dbReference>
<dbReference type="EMBL" id="ATLV01026593">
    <property type="status" value="NOT_ANNOTATED_CDS"/>
    <property type="molecule type" value="Genomic_DNA"/>
</dbReference>
<evidence type="ECO:0000313" key="1">
    <source>
        <dbReference type="EMBL" id="KFB53192.1"/>
    </source>
</evidence>
<gene>
    <name evidence="1" type="ORF">ZHAS_00021497</name>
</gene>
<evidence type="ECO:0000313" key="2">
    <source>
        <dbReference type="EnsemblMetazoa" id="ASIC021497-PA"/>
    </source>
</evidence>
<accession>A0A084WSJ8</accession>
<sequence>MANDHPAEKERKGTAVPLHTLSARCPLQLIGFCFRLRFRSRGSGGLVQADRWKLIEGLWHTGGGKIRRA</sequence>
<evidence type="ECO:0000313" key="3">
    <source>
        <dbReference type="Proteomes" id="UP000030765"/>
    </source>
</evidence>
<dbReference type="VEuPathDB" id="VectorBase:ASIC021497"/>